<proteinExistence type="predicted"/>
<evidence type="ECO:0000313" key="4">
    <source>
        <dbReference type="Proteomes" id="UP000552700"/>
    </source>
</evidence>
<organism evidence="3 4">
    <name type="scientific">Sphingobium subterraneum</name>
    <dbReference type="NCBI Taxonomy" id="627688"/>
    <lineage>
        <taxon>Bacteria</taxon>
        <taxon>Pseudomonadati</taxon>
        <taxon>Pseudomonadota</taxon>
        <taxon>Alphaproteobacteria</taxon>
        <taxon>Sphingomonadales</taxon>
        <taxon>Sphingomonadaceae</taxon>
        <taxon>Sphingobium</taxon>
    </lineage>
</organism>
<sequence length="107" mass="11605">MPDTARRKEEMQRVQVGLTGLAGILLMVGLVNIVVEKVRNEDASSLTTVVPANATDATNASAQRNEPLAELGVTPVSEPSASVVEDLRPDPKLRTRMDQTTPQQQQR</sequence>
<reference evidence="3 4" key="1">
    <citation type="submission" date="2020-08" db="EMBL/GenBank/DDBJ databases">
        <title>Genomic Encyclopedia of Type Strains, Phase IV (KMG-IV): sequencing the most valuable type-strain genomes for metagenomic binning, comparative biology and taxonomic classification.</title>
        <authorList>
            <person name="Goeker M."/>
        </authorList>
    </citation>
    <scope>NUCLEOTIDE SEQUENCE [LARGE SCALE GENOMIC DNA]</scope>
    <source>
        <strain evidence="3 4">DSM 102255</strain>
    </source>
</reference>
<keyword evidence="2" id="KW-1133">Transmembrane helix</keyword>
<feature type="compositionally biased region" description="Basic and acidic residues" evidence="1">
    <location>
        <begin position="85"/>
        <end position="97"/>
    </location>
</feature>
<dbReference type="EMBL" id="JACIJP010000001">
    <property type="protein sequence ID" value="MBB6123593.1"/>
    <property type="molecule type" value="Genomic_DNA"/>
</dbReference>
<keyword evidence="2" id="KW-0812">Transmembrane</keyword>
<feature type="transmembrane region" description="Helical" evidence="2">
    <location>
        <begin position="16"/>
        <end position="35"/>
    </location>
</feature>
<evidence type="ECO:0000313" key="3">
    <source>
        <dbReference type="EMBL" id="MBB6123593.1"/>
    </source>
</evidence>
<feature type="compositionally biased region" description="Polar residues" evidence="1">
    <location>
        <begin position="54"/>
        <end position="64"/>
    </location>
</feature>
<evidence type="ECO:0000256" key="1">
    <source>
        <dbReference type="SAM" id="MobiDB-lite"/>
    </source>
</evidence>
<feature type="region of interest" description="Disordered" evidence="1">
    <location>
        <begin position="54"/>
        <end position="107"/>
    </location>
</feature>
<dbReference type="Proteomes" id="UP000552700">
    <property type="component" value="Unassembled WGS sequence"/>
</dbReference>
<protein>
    <submittedName>
        <fullName evidence="3">Uncharacterized protein</fullName>
    </submittedName>
</protein>
<gene>
    <name evidence="3" type="ORF">FHS92_001300</name>
</gene>
<name>A0A841IY59_9SPHN</name>
<feature type="compositionally biased region" description="Polar residues" evidence="1">
    <location>
        <begin position="98"/>
        <end position="107"/>
    </location>
</feature>
<accession>A0A841IY59</accession>
<comment type="caution">
    <text evidence="3">The sequence shown here is derived from an EMBL/GenBank/DDBJ whole genome shotgun (WGS) entry which is preliminary data.</text>
</comment>
<dbReference type="AlphaFoldDB" id="A0A841IY59"/>
<keyword evidence="2" id="KW-0472">Membrane</keyword>
<dbReference type="RefSeq" id="WP_184078598.1">
    <property type="nucleotide sequence ID" value="NZ_JACIJP010000001.1"/>
</dbReference>
<keyword evidence="4" id="KW-1185">Reference proteome</keyword>
<evidence type="ECO:0000256" key="2">
    <source>
        <dbReference type="SAM" id="Phobius"/>
    </source>
</evidence>